<dbReference type="OrthoDB" id="294295at2759"/>
<proteinExistence type="predicted"/>
<dbReference type="InterPro" id="IPR036291">
    <property type="entry name" value="NAD(P)-bd_dom_sf"/>
</dbReference>
<dbReference type="EMBL" id="QOIP01000014">
    <property type="protein sequence ID" value="RLU14939.1"/>
    <property type="molecule type" value="Genomic_DNA"/>
</dbReference>
<evidence type="ECO:0000313" key="4">
    <source>
        <dbReference type="EMBL" id="RLU14939.1"/>
    </source>
</evidence>
<name>A0A026W555_OOCBI</name>
<gene>
    <name evidence="4" type="ORF">DMN91_012826</name>
    <name evidence="3" type="ORF">X777_09887</name>
</gene>
<evidence type="ECO:0000256" key="2">
    <source>
        <dbReference type="SAM" id="Phobius"/>
    </source>
</evidence>
<reference evidence="4" key="3">
    <citation type="submission" date="2018-07" db="EMBL/GenBank/DDBJ databases">
        <authorList>
            <person name="Mckenzie S.K."/>
            <person name="Kronauer D.J.C."/>
        </authorList>
    </citation>
    <scope>NUCLEOTIDE SEQUENCE</scope>
    <source>
        <strain evidence="4">Clonal line C1</strain>
    </source>
</reference>
<dbReference type="SUPFAM" id="SSF51735">
    <property type="entry name" value="NAD(P)-binding Rossmann-fold domains"/>
    <property type="match status" value="1"/>
</dbReference>
<dbReference type="AlphaFoldDB" id="A0A026W555"/>
<evidence type="ECO:0000313" key="3">
    <source>
        <dbReference type="EMBL" id="EZA51210.1"/>
    </source>
</evidence>
<dbReference type="GO" id="GO:0016491">
    <property type="term" value="F:oxidoreductase activity"/>
    <property type="evidence" value="ECO:0007669"/>
    <property type="project" value="UniProtKB-KW"/>
</dbReference>
<dbReference type="Proteomes" id="UP000279307">
    <property type="component" value="Chromosome 14"/>
</dbReference>
<dbReference type="PRINTS" id="PR00081">
    <property type="entry name" value="GDHRDH"/>
</dbReference>
<keyword evidence="2" id="KW-0472">Membrane</keyword>
<organism evidence="3 5">
    <name type="scientific">Ooceraea biroi</name>
    <name type="common">Clonal raider ant</name>
    <name type="synonym">Cerapachys biroi</name>
    <dbReference type="NCBI Taxonomy" id="2015173"/>
    <lineage>
        <taxon>Eukaryota</taxon>
        <taxon>Metazoa</taxon>
        <taxon>Ecdysozoa</taxon>
        <taxon>Arthropoda</taxon>
        <taxon>Hexapoda</taxon>
        <taxon>Insecta</taxon>
        <taxon>Pterygota</taxon>
        <taxon>Neoptera</taxon>
        <taxon>Endopterygota</taxon>
        <taxon>Hymenoptera</taxon>
        <taxon>Apocrita</taxon>
        <taxon>Aculeata</taxon>
        <taxon>Formicoidea</taxon>
        <taxon>Formicidae</taxon>
        <taxon>Dorylinae</taxon>
        <taxon>Ooceraea</taxon>
    </lineage>
</organism>
<dbReference type="GO" id="GO:0008202">
    <property type="term" value="P:steroid metabolic process"/>
    <property type="evidence" value="ECO:0007669"/>
    <property type="project" value="TreeGrafter"/>
</dbReference>
<dbReference type="PROSITE" id="PS00061">
    <property type="entry name" value="ADH_SHORT"/>
    <property type="match status" value="1"/>
</dbReference>
<dbReference type="InterPro" id="IPR020904">
    <property type="entry name" value="Sc_DH/Rdtase_CS"/>
</dbReference>
<evidence type="ECO:0000256" key="1">
    <source>
        <dbReference type="ARBA" id="ARBA00023002"/>
    </source>
</evidence>
<keyword evidence="5" id="KW-1185">Reference proteome</keyword>
<accession>A0A026W555</accession>
<dbReference type="Pfam" id="PF00106">
    <property type="entry name" value="adh_short"/>
    <property type="match status" value="1"/>
</dbReference>
<dbReference type="PANTHER" id="PTHR43313:SF36">
    <property type="entry name" value="D-BETA-HYDROXYBUTYRATE DEHYDROGENASE, MITOCHONDRIAL"/>
    <property type="match status" value="1"/>
</dbReference>
<dbReference type="STRING" id="2015173.A0A026W555"/>
<feature type="transmembrane region" description="Helical" evidence="2">
    <location>
        <begin position="45"/>
        <end position="63"/>
    </location>
</feature>
<feature type="transmembrane region" description="Helical" evidence="2">
    <location>
        <begin position="21"/>
        <end position="39"/>
    </location>
</feature>
<dbReference type="Gene3D" id="3.40.50.720">
    <property type="entry name" value="NAD(P)-binding Rossmann-like Domain"/>
    <property type="match status" value="1"/>
</dbReference>
<keyword evidence="2" id="KW-0812">Transmembrane</keyword>
<keyword evidence="2" id="KW-1133">Transmembrane helix</keyword>
<keyword evidence="1" id="KW-0560">Oxidoreductase</keyword>
<protein>
    <submittedName>
        <fullName evidence="3">D-beta-hydroxybutyrate dehydrogenase, mitochondrial</fullName>
    </submittedName>
</protein>
<dbReference type="InterPro" id="IPR002347">
    <property type="entry name" value="SDR_fam"/>
</dbReference>
<reference evidence="4" key="2">
    <citation type="journal article" date="2018" name="Genome Res.">
        <title>The genomic architecture and molecular evolution of ant odorant receptors.</title>
        <authorList>
            <person name="McKenzie S.K."/>
            <person name="Kronauer D.J.C."/>
        </authorList>
    </citation>
    <scope>NUCLEOTIDE SEQUENCE [LARGE SCALE GENOMIC DNA]</scope>
    <source>
        <strain evidence="4">Clonal line C1</strain>
    </source>
</reference>
<reference evidence="3 5" key="1">
    <citation type="journal article" date="2014" name="Curr. Biol.">
        <title>The genome of the clonal raider ant Cerapachys biroi.</title>
        <authorList>
            <person name="Oxley P.R."/>
            <person name="Ji L."/>
            <person name="Fetter-Pruneda I."/>
            <person name="McKenzie S.K."/>
            <person name="Li C."/>
            <person name="Hu H."/>
            <person name="Zhang G."/>
            <person name="Kronauer D.J."/>
        </authorList>
    </citation>
    <scope>NUCLEOTIDE SEQUENCE [LARGE SCALE GENOMIC DNA]</scope>
</reference>
<evidence type="ECO:0000313" key="5">
    <source>
        <dbReference type="Proteomes" id="UP000053097"/>
    </source>
</evidence>
<sequence length="379" mass="43264">MNLIEKRYGNRWRTACWRRHSTALHYGGATSCGLAYLVNAGYTRAAAALSVILPSAAVLYYFCNRRSKLRARDLIVITGCNSGLGYSLAMHCRAQGATVLAGVRKISEAELTKTAAIEALEKKGVIVRELDITDGTSIQRFGEGIKKLMKEQQLMLHALVNNAGVMVFGEFEWQIDDFAKYQVDVNLLGTMRFTRELLPIIRKDQSRIIVISSHCANEPLPGTSIYGATKAALLAWATALRLEHHKYGIKVVSFMPGGFVSESNIMRSQRSYFERMQSSMSDEAKEFYGDYFTRYMDYFSQVSQKTNVEYEENVQVLSDPKIYESFNGALLDIYPSTIYRCESWRYFFYRMLFKCTPIWLHDQLVQRFVSGPSWRTNKQ</sequence>
<dbReference type="OMA" id="SCCHNLK"/>
<dbReference type="EMBL" id="KK107405">
    <property type="protein sequence ID" value="EZA51210.1"/>
    <property type="molecule type" value="Genomic_DNA"/>
</dbReference>
<dbReference type="Proteomes" id="UP000053097">
    <property type="component" value="Unassembled WGS sequence"/>
</dbReference>
<dbReference type="PANTHER" id="PTHR43313">
    <property type="entry name" value="SHORT-CHAIN DEHYDROGENASE/REDUCTASE FAMILY 9C"/>
    <property type="match status" value="1"/>
</dbReference>
<dbReference type="PROSITE" id="PS51257">
    <property type="entry name" value="PROKAR_LIPOPROTEIN"/>
    <property type="match status" value="1"/>
</dbReference>